<reference evidence="4" key="1">
    <citation type="submission" date="2016-10" db="EMBL/GenBank/DDBJ databases">
        <authorList>
            <person name="Varghese N."/>
            <person name="Submissions S."/>
        </authorList>
    </citation>
    <scope>NUCLEOTIDE SEQUENCE [LARGE SCALE GENOMIC DNA]</scope>
    <source>
        <strain evidence="4">CGMCC 1.11014</strain>
    </source>
</reference>
<feature type="signal peptide" evidence="2">
    <location>
        <begin position="1"/>
        <end position="24"/>
    </location>
</feature>
<name>A0A1I7ISD5_9BURK</name>
<dbReference type="InterPro" id="IPR053733">
    <property type="entry name" value="Heme_Transport_Util_sf"/>
</dbReference>
<dbReference type="Pfam" id="PF06228">
    <property type="entry name" value="ChuX_HutX"/>
    <property type="match status" value="1"/>
</dbReference>
<gene>
    <name evidence="3" type="ORF">SAMN05216552_10093</name>
</gene>
<dbReference type="InterPro" id="IPR010413">
    <property type="entry name" value="HutX-like"/>
</dbReference>
<protein>
    <submittedName>
        <fullName evidence="3">Putative hemin transport protein</fullName>
    </submittedName>
</protein>
<accession>A0A1I7ISD5</accession>
<evidence type="ECO:0000313" key="4">
    <source>
        <dbReference type="Proteomes" id="UP000199391"/>
    </source>
</evidence>
<organism evidence="3 4">
    <name type="scientific">Pseudoduganella namucuonensis</name>
    <dbReference type="NCBI Taxonomy" id="1035707"/>
    <lineage>
        <taxon>Bacteria</taxon>
        <taxon>Pseudomonadati</taxon>
        <taxon>Pseudomonadota</taxon>
        <taxon>Betaproteobacteria</taxon>
        <taxon>Burkholderiales</taxon>
        <taxon>Oxalobacteraceae</taxon>
        <taxon>Telluria group</taxon>
        <taxon>Pseudoduganella</taxon>
    </lineage>
</organism>
<dbReference type="SUPFAM" id="SSF144064">
    <property type="entry name" value="Heme iron utilization protein-like"/>
    <property type="match status" value="1"/>
</dbReference>
<dbReference type="AlphaFoldDB" id="A0A1I7ISD5"/>
<dbReference type="EMBL" id="FPBO01000009">
    <property type="protein sequence ID" value="SFU75859.1"/>
    <property type="molecule type" value="Genomic_DNA"/>
</dbReference>
<evidence type="ECO:0000313" key="3">
    <source>
        <dbReference type="EMBL" id="SFU75859.1"/>
    </source>
</evidence>
<keyword evidence="2" id="KW-0732">Signal</keyword>
<dbReference type="STRING" id="1035707.SAMN05216552_10093"/>
<proteinExistence type="predicted"/>
<feature type="chain" id="PRO_5011436795" evidence="2">
    <location>
        <begin position="25"/>
        <end position="313"/>
    </location>
</feature>
<sequence length="313" mass="32499">MLVREPCALALAGALMLAAPPASALQPSDAEALAGAPGVSATPLNTGGDAARDIMRRALDFGRVTVATVNAAGRLERTGVASRVEQDDGAAPRDERGRDFAGGYVGGDIDLRFNFAAWRQAYAVERPGADGRPTRGLQFFDEAGRAVFQLSLRNEVVVPLFDKLVADFRAAGPSAAQPPRQAASDPAAPEAETARQPEAPARRLAPAAACQLLEEVGRQRIAVVVTLGNGAVEQTYRGAFSSAAACGAQGPDAGVQLKADAIQGGQLLERAGVSTVRFFDRDGDPAITVTAPRARNGAQAPEWTALVRKLPPG</sequence>
<dbReference type="Proteomes" id="UP000199391">
    <property type="component" value="Unassembled WGS sequence"/>
</dbReference>
<dbReference type="RefSeq" id="WP_177307138.1">
    <property type="nucleotide sequence ID" value="NZ_FPBO01000009.1"/>
</dbReference>
<keyword evidence="4" id="KW-1185">Reference proteome</keyword>
<evidence type="ECO:0000256" key="1">
    <source>
        <dbReference type="SAM" id="MobiDB-lite"/>
    </source>
</evidence>
<dbReference type="Gene3D" id="3.40.1570.10">
    <property type="entry name" value="HemS/ChuS/ChuX like domains"/>
    <property type="match status" value="2"/>
</dbReference>
<feature type="region of interest" description="Disordered" evidence="1">
    <location>
        <begin position="172"/>
        <end position="202"/>
    </location>
</feature>
<evidence type="ECO:0000256" key="2">
    <source>
        <dbReference type="SAM" id="SignalP"/>
    </source>
</evidence>